<feature type="region of interest" description="Disordered" evidence="1">
    <location>
        <begin position="36"/>
        <end position="359"/>
    </location>
</feature>
<dbReference type="Proteomes" id="UP000256964">
    <property type="component" value="Unassembled WGS sequence"/>
</dbReference>
<dbReference type="AlphaFoldDB" id="A0A371DMB0"/>
<feature type="compositionally biased region" description="Basic and acidic residues" evidence="1">
    <location>
        <begin position="336"/>
        <end position="348"/>
    </location>
</feature>
<accession>A0A371DMB0</accession>
<evidence type="ECO:0000313" key="3">
    <source>
        <dbReference type="Proteomes" id="UP000256964"/>
    </source>
</evidence>
<sequence>MADVEEDSMDLETLQAQIDMSMAFTHDLVSGWMKASKVKLPSSSRADDDRELEEHMRRPARLGVGASAPESTGVLSRETAKLRNKLVGNGKKRAREDDDAAGTAFANSASKPVVISDDDDEDSRARVITKKARIDPFAPKTKEKKKAKADPLKALASAPPSASPSKKPAEDASTKAPLPQDTTSKEGAVEDGEGPSSPKKRRKKKKHNFHGDEAVPPEDPQSIASAPRETATPLLGKDGSGDANVVDASTLEKGSSSVKLPVPAGPAPGDVASSQAHAPATPARASSTTQQSSPQRLDPFGMPLLNLSGPPPAAEDEQPAPSKKKRKKKKKKKQKVASDVDGAARPDGDGDDDDDDEDG</sequence>
<keyword evidence="3" id="KW-1185">Reference proteome</keyword>
<name>A0A371DMB0_9APHY</name>
<feature type="compositionally biased region" description="Basic and acidic residues" evidence="1">
    <location>
        <begin position="45"/>
        <end position="57"/>
    </location>
</feature>
<feature type="compositionally biased region" description="Acidic residues" evidence="1">
    <location>
        <begin position="349"/>
        <end position="359"/>
    </location>
</feature>
<gene>
    <name evidence="2" type="ORF">OH76DRAFT_1479466</name>
</gene>
<organism evidence="2 3">
    <name type="scientific">Lentinus brumalis</name>
    <dbReference type="NCBI Taxonomy" id="2498619"/>
    <lineage>
        <taxon>Eukaryota</taxon>
        <taxon>Fungi</taxon>
        <taxon>Dikarya</taxon>
        <taxon>Basidiomycota</taxon>
        <taxon>Agaricomycotina</taxon>
        <taxon>Agaricomycetes</taxon>
        <taxon>Polyporales</taxon>
        <taxon>Polyporaceae</taxon>
        <taxon>Lentinus</taxon>
    </lineage>
</organism>
<protein>
    <submittedName>
        <fullName evidence="2">Uncharacterized protein</fullName>
    </submittedName>
</protein>
<feature type="compositionally biased region" description="Basic residues" evidence="1">
    <location>
        <begin position="322"/>
        <end position="335"/>
    </location>
</feature>
<reference evidence="2 3" key="1">
    <citation type="journal article" date="2018" name="Biotechnol. Biofuels">
        <title>Integrative visual omics of the white-rot fungus Polyporus brumalis exposes the biotechnological potential of its oxidative enzymes for delignifying raw plant biomass.</title>
        <authorList>
            <person name="Miyauchi S."/>
            <person name="Rancon A."/>
            <person name="Drula E."/>
            <person name="Hage H."/>
            <person name="Chaduli D."/>
            <person name="Favel A."/>
            <person name="Grisel S."/>
            <person name="Henrissat B."/>
            <person name="Herpoel-Gimbert I."/>
            <person name="Ruiz-Duenas F.J."/>
            <person name="Chevret D."/>
            <person name="Hainaut M."/>
            <person name="Lin J."/>
            <person name="Wang M."/>
            <person name="Pangilinan J."/>
            <person name="Lipzen A."/>
            <person name="Lesage-Meessen L."/>
            <person name="Navarro D."/>
            <person name="Riley R."/>
            <person name="Grigoriev I.V."/>
            <person name="Zhou S."/>
            <person name="Raouche S."/>
            <person name="Rosso M.N."/>
        </authorList>
    </citation>
    <scope>NUCLEOTIDE SEQUENCE [LARGE SCALE GENOMIC DNA]</scope>
    <source>
        <strain evidence="2 3">BRFM 1820</strain>
    </source>
</reference>
<feature type="compositionally biased region" description="Low complexity" evidence="1">
    <location>
        <begin position="267"/>
        <end position="295"/>
    </location>
</feature>
<feature type="compositionally biased region" description="Basic residues" evidence="1">
    <location>
        <begin position="198"/>
        <end position="208"/>
    </location>
</feature>
<feature type="compositionally biased region" description="Low complexity" evidence="1">
    <location>
        <begin position="152"/>
        <end position="166"/>
    </location>
</feature>
<dbReference type="EMBL" id="KZ857386">
    <property type="protein sequence ID" value="RDX53671.1"/>
    <property type="molecule type" value="Genomic_DNA"/>
</dbReference>
<evidence type="ECO:0000313" key="2">
    <source>
        <dbReference type="EMBL" id="RDX53671.1"/>
    </source>
</evidence>
<dbReference type="OrthoDB" id="3438340at2759"/>
<proteinExistence type="predicted"/>
<evidence type="ECO:0000256" key="1">
    <source>
        <dbReference type="SAM" id="MobiDB-lite"/>
    </source>
</evidence>